<dbReference type="UniPathway" id="UPA00238"/>
<dbReference type="SMART" id="SM00640">
    <property type="entry name" value="Glyco_32"/>
    <property type="match status" value="1"/>
</dbReference>
<comment type="similarity">
    <text evidence="2 8">Belongs to the glycosyl hydrolase 32 family.</text>
</comment>
<dbReference type="InterPro" id="IPR006232">
    <property type="entry name" value="Suc6P_hydrolase"/>
</dbReference>
<dbReference type="InterPro" id="IPR018053">
    <property type="entry name" value="Glyco_hydro_32_AS"/>
</dbReference>
<dbReference type="NCBIfam" id="TIGR01322">
    <property type="entry name" value="scrB_fam"/>
    <property type="match status" value="1"/>
</dbReference>
<proteinExistence type="inferred from homology"/>
<dbReference type="EC" id="3.2.1.26" evidence="3 8"/>
<sequence length="498" mass="56966">MTSQILWEARKYEEAFGKKIQKEERPDFHLSPRTGWMNDPNGFSCYGGKYHLFYQYHPYDSHWGPMHWGHAVSDDLLHWEYLPAALAPDEIYDRDGCFSGSALTLPDGRQLLMYTGVVKERQADGSCNEVQTQCLAVGDGADYVKYDGNPVLNEQDIPWGSSRFDFRDPKLWQEEDGTYRCAIGNRSGDGSGQILLFESPDGFDWRYKKVLAANHNRFGKMWECPDFFPLDGKWVLLTSPQDMLPSGFEYHNGNGTLCLIGSYEKTTEEFTEEGNQSVDYGIDFYAPQTVLTPDGRRVMIGWMQNWDTCNHRRVHEEPWFGQMSLPRELSIRDGKLLQKPVRELEAMRRNKISYENVTVSGTVRLEGIRGRRIDMELTIRPEDGCDLYRKFAVRLAQNGQYHTSISFRPGESVLKIDRKFSGSRRAIIHQRRSKVCRKGGALKLRIILDRFSVEAFVNDGEQVLSAVLYTEQEADGISFIADGTVNMDVVKYEIGGGA</sequence>
<evidence type="ECO:0000256" key="6">
    <source>
        <dbReference type="ARBA" id="ARBA00023295"/>
    </source>
</evidence>
<dbReference type="EMBL" id="OFSM01000007">
    <property type="protein sequence ID" value="SOY28998.1"/>
    <property type="molecule type" value="Genomic_DNA"/>
</dbReference>
<evidence type="ECO:0000256" key="4">
    <source>
        <dbReference type="ARBA" id="ARBA00019623"/>
    </source>
</evidence>
<keyword evidence="6 8" id="KW-0326">Glycosidase</keyword>
<keyword evidence="9" id="KW-0119">Carbohydrate metabolism</keyword>
<dbReference type="InterPro" id="IPR001362">
    <property type="entry name" value="Glyco_hydro_32"/>
</dbReference>
<dbReference type="Pfam" id="PF08244">
    <property type="entry name" value="Glyco_hydro_32C"/>
    <property type="match status" value="1"/>
</dbReference>
<dbReference type="InterPro" id="IPR023296">
    <property type="entry name" value="Glyco_hydro_beta-prop_sf"/>
</dbReference>
<evidence type="ECO:0000256" key="8">
    <source>
        <dbReference type="RuleBase" id="RU362110"/>
    </source>
</evidence>
<dbReference type="Pfam" id="PF00251">
    <property type="entry name" value="Glyco_hydro_32N"/>
    <property type="match status" value="1"/>
</dbReference>
<evidence type="ECO:0000256" key="2">
    <source>
        <dbReference type="ARBA" id="ARBA00009902"/>
    </source>
</evidence>
<evidence type="ECO:0000313" key="13">
    <source>
        <dbReference type="Proteomes" id="UP000236311"/>
    </source>
</evidence>
<dbReference type="GO" id="GO:0005737">
    <property type="term" value="C:cytoplasm"/>
    <property type="evidence" value="ECO:0007669"/>
    <property type="project" value="UniProtKB-SubCell"/>
</dbReference>
<keyword evidence="9" id="KW-0963">Cytoplasm</keyword>
<dbReference type="RefSeq" id="WP_103239057.1">
    <property type="nucleotide sequence ID" value="NZ_JANJZD010000022.1"/>
</dbReference>
<dbReference type="OrthoDB" id="9759709at2"/>
<feature type="domain" description="Glycosyl hydrolase family 32 C-terminal" evidence="11">
    <location>
        <begin position="343"/>
        <end position="486"/>
    </location>
</feature>
<dbReference type="PROSITE" id="PS00609">
    <property type="entry name" value="GLYCOSYL_HYDROL_F32"/>
    <property type="match status" value="1"/>
</dbReference>
<comment type="subcellular location">
    <subcellularLocation>
        <location evidence="9">Cytoplasm</location>
    </subcellularLocation>
</comment>
<comment type="function">
    <text evidence="9">Enables the bacterium to metabolize sucrose as a sole carbon source.</text>
</comment>
<gene>
    <name evidence="12" type="primary">sacA</name>
    <name evidence="12" type="ORF">AMURIS_01713</name>
</gene>
<dbReference type="Gene3D" id="2.60.120.560">
    <property type="entry name" value="Exo-inulinase, domain 1"/>
    <property type="match status" value="1"/>
</dbReference>
<dbReference type="GO" id="GO:0004564">
    <property type="term" value="F:beta-fructofuranosidase activity"/>
    <property type="evidence" value="ECO:0007669"/>
    <property type="project" value="UniProtKB-EC"/>
</dbReference>
<dbReference type="InterPro" id="IPR051214">
    <property type="entry name" value="GH32_Enzymes"/>
</dbReference>
<dbReference type="PANTHER" id="PTHR43101">
    <property type="entry name" value="BETA-FRUCTOSIDASE"/>
    <property type="match status" value="1"/>
</dbReference>
<dbReference type="PANTHER" id="PTHR43101:SF1">
    <property type="entry name" value="BETA-FRUCTOSIDASE"/>
    <property type="match status" value="1"/>
</dbReference>
<organism evidence="12 13">
    <name type="scientific">Acetatifactor muris</name>
    <dbReference type="NCBI Taxonomy" id="879566"/>
    <lineage>
        <taxon>Bacteria</taxon>
        <taxon>Bacillati</taxon>
        <taxon>Bacillota</taxon>
        <taxon>Clostridia</taxon>
        <taxon>Lachnospirales</taxon>
        <taxon>Lachnospiraceae</taxon>
        <taxon>Acetatifactor</taxon>
    </lineage>
</organism>
<name>A0A2K4ZEX8_9FIRM</name>
<comment type="pathway">
    <text evidence="1 9">Glycan biosynthesis; sucrose metabolism.</text>
</comment>
<dbReference type="Gene3D" id="2.115.10.20">
    <property type="entry name" value="Glycosyl hydrolase domain, family 43"/>
    <property type="match status" value="1"/>
</dbReference>
<evidence type="ECO:0000256" key="3">
    <source>
        <dbReference type="ARBA" id="ARBA00012758"/>
    </source>
</evidence>
<dbReference type="GO" id="GO:0005985">
    <property type="term" value="P:sucrose metabolic process"/>
    <property type="evidence" value="ECO:0007669"/>
    <property type="project" value="UniProtKB-UniPathway"/>
</dbReference>
<evidence type="ECO:0000259" key="10">
    <source>
        <dbReference type="Pfam" id="PF00251"/>
    </source>
</evidence>
<evidence type="ECO:0000313" key="12">
    <source>
        <dbReference type="EMBL" id="SOY28998.1"/>
    </source>
</evidence>
<reference evidence="12 13" key="1">
    <citation type="submission" date="2018-01" db="EMBL/GenBank/DDBJ databases">
        <authorList>
            <person name="Gaut B.S."/>
            <person name="Morton B.R."/>
            <person name="Clegg M.T."/>
            <person name="Duvall M.R."/>
        </authorList>
    </citation>
    <scope>NUCLEOTIDE SEQUENCE [LARGE SCALE GENOMIC DNA]</scope>
    <source>
        <strain evidence="12">GP69</strain>
    </source>
</reference>
<protein>
    <recommendedName>
        <fullName evidence="4 8">Sucrose-6-phosphate hydrolase</fullName>
        <ecNumber evidence="3 8">3.2.1.26</ecNumber>
    </recommendedName>
    <alternativeName>
        <fullName evidence="7 9">Invertase</fullName>
    </alternativeName>
</protein>
<evidence type="ECO:0000256" key="5">
    <source>
        <dbReference type="ARBA" id="ARBA00022801"/>
    </source>
</evidence>
<evidence type="ECO:0000256" key="7">
    <source>
        <dbReference type="ARBA" id="ARBA00033367"/>
    </source>
</evidence>
<feature type="domain" description="Glycosyl hydrolase family 32 N-terminal" evidence="10">
    <location>
        <begin position="29"/>
        <end position="340"/>
    </location>
</feature>
<evidence type="ECO:0000256" key="9">
    <source>
        <dbReference type="RuleBase" id="RU365015"/>
    </source>
</evidence>
<evidence type="ECO:0000259" key="11">
    <source>
        <dbReference type="Pfam" id="PF08244"/>
    </source>
</evidence>
<comment type="catalytic activity">
    <reaction evidence="8">
        <text>Hydrolysis of terminal non-reducing beta-D-fructofuranoside residues in beta-D-fructofuranosides.</text>
        <dbReference type="EC" id="3.2.1.26"/>
    </reaction>
</comment>
<dbReference type="SUPFAM" id="SSF49899">
    <property type="entry name" value="Concanavalin A-like lectins/glucanases"/>
    <property type="match status" value="1"/>
</dbReference>
<dbReference type="Proteomes" id="UP000236311">
    <property type="component" value="Unassembled WGS sequence"/>
</dbReference>
<keyword evidence="13" id="KW-1185">Reference proteome</keyword>
<dbReference type="SUPFAM" id="SSF75005">
    <property type="entry name" value="Arabinanase/levansucrase/invertase"/>
    <property type="match status" value="1"/>
</dbReference>
<dbReference type="InterPro" id="IPR013148">
    <property type="entry name" value="Glyco_hydro_32_N"/>
</dbReference>
<dbReference type="InterPro" id="IPR013189">
    <property type="entry name" value="Glyco_hydro_32_C"/>
</dbReference>
<dbReference type="AlphaFoldDB" id="A0A2K4ZEX8"/>
<dbReference type="InterPro" id="IPR013320">
    <property type="entry name" value="ConA-like_dom_sf"/>
</dbReference>
<evidence type="ECO:0000256" key="1">
    <source>
        <dbReference type="ARBA" id="ARBA00004914"/>
    </source>
</evidence>
<accession>A0A2K4ZEX8</accession>
<dbReference type="CDD" id="cd08996">
    <property type="entry name" value="GH32_FFase"/>
    <property type="match status" value="1"/>
</dbReference>
<keyword evidence="5 8" id="KW-0378">Hydrolase</keyword>